<feature type="domain" description="Glycosyl hydrolase family 95 catalytic" evidence="1">
    <location>
        <begin position="2"/>
        <end position="124"/>
    </location>
</feature>
<accession>K1TKC8</accession>
<dbReference type="PANTHER" id="PTHR31084">
    <property type="entry name" value="ALPHA-L-FUCOSIDASE 2"/>
    <property type="match status" value="1"/>
</dbReference>
<feature type="non-terminal residue" evidence="2">
    <location>
        <position position="124"/>
    </location>
</feature>
<dbReference type="EMBL" id="AJWY01005224">
    <property type="protein sequence ID" value="EKC70213.1"/>
    <property type="molecule type" value="Genomic_DNA"/>
</dbReference>
<dbReference type="InterPro" id="IPR054363">
    <property type="entry name" value="GH95_cat"/>
</dbReference>
<proteinExistence type="predicted"/>
<dbReference type="InterPro" id="IPR008928">
    <property type="entry name" value="6-hairpin_glycosidase_sf"/>
</dbReference>
<organism evidence="2">
    <name type="scientific">human gut metagenome</name>
    <dbReference type="NCBI Taxonomy" id="408170"/>
    <lineage>
        <taxon>unclassified sequences</taxon>
        <taxon>metagenomes</taxon>
        <taxon>organismal metagenomes</taxon>
    </lineage>
</organism>
<comment type="caution">
    <text evidence="2">The sequence shown here is derived from an EMBL/GenBank/DDBJ whole genome shotgun (WGS) entry which is preliminary data.</text>
</comment>
<name>K1TKC8_9ZZZZ</name>
<dbReference type="SUPFAM" id="SSF48208">
    <property type="entry name" value="Six-hairpin glycosidases"/>
    <property type="match status" value="1"/>
</dbReference>
<dbReference type="Pfam" id="PF22124">
    <property type="entry name" value="Glyco_hydro_95_cat"/>
    <property type="match status" value="1"/>
</dbReference>
<evidence type="ECO:0000313" key="2">
    <source>
        <dbReference type="EMBL" id="EKC70213.1"/>
    </source>
</evidence>
<sequence>MKEKHVKEYRSYFDRMHLSLPYDSSLDALPTDERLARIDKEHPDNGLINTYFDFGRYLLISSSRGDCLPANLQGIWNDSLSAPWGSKFTININTEMNYWPALSCRLADCEKPLFTHMLRMLENG</sequence>
<evidence type="ECO:0000259" key="1">
    <source>
        <dbReference type="Pfam" id="PF22124"/>
    </source>
</evidence>
<dbReference type="InterPro" id="IPR012341">
    <property type="entry name" value="6hp_glycosidase-like_sf"/>
</dbReference>
<dbReference type="AlphaFoldDB" id="K1TKC8"/>
<dbReference type="Gene3D" id="1.50.10.10">
    <property type="match status" value="1"/>
</dbReference>
<dbReference type="GO" id="GO:0005975">
    <property type="term" value="P:carbohydrate metabolic process"/>
    <property type="evidence" value="ECO:0007669"/>
    <property type="project" value="InterPro"/>
</dbReference>
<reference evidence="2" key="1">
    <citation type="journal article" date="2013" name="Environ. Microbiol.">
        <title>Microbiota from the distal guts of lean and obese adolescents exhibit partial functional redundancy besides clear differences in community structure.</title>
        <authorList>
            <person name="Ferrer M."/>
            <person name="Ruiz A."/>
            <person name="Lanza F."/>
            <person name="Haange S.B."/>
            <person name="Oberbach A."/>
            <person name="Till H."/>
            <person name="Bargiela R."/>
            <person name="Campoy C."/>
            <person name="Segura M.T."/>
            <person name="Richter M."/>
            <person name="von Bergen M."/>
            <person name="Seifert J."/>
            <person name="Suarez A."/>
        </authorList>
    </citation>
    <scope>NUCLEOTIDE SEQUENCE</scope>
</reference>
<gene>
    <name evidence="2" type="ORF">LEA_07896</name>
</gene>
<protein>
    <recommendedName>
        <fullName evidence="1">Glycosyl hydrolase family 95 catalytic domain-containing protein</fullName>
    </recommendedName>
</protein>
<dbReference type="PANTHER" id="PTHR31084:SF0">
    <property type="entry name" value="ALPHA-L-FUCOSIDASE 2"/>
    <property type="match status" value="1"/>
</dbReference>
<dbReference type="GO" id="GO:0004560">
    <property type="term" value="F:alpha-L-fucosidase activity"/>
    <property type="evidence" value="ECO:0007669"/>
    <property type="project" value="TreeGrafter"/>
</dbReference>